<accession>A0A518CYS7</accession>
<dbReference type="PANTHER" id="PTHR43066">
    <property type="entry name" value="RHOMBOID-RELATED PROTEIN"/>
    <property type="match status" value="1"/>
</dbReference>
<feature type="region of interest" description="Disordered" evidence="5">
    <location>
        <begin position="1"/>
        <end position="27"/>
    </location>
</feature>
<dbReference type="InterPro" id="IPR022764">
    <property type="entry name" value="Peptidase_S54_rhomboid_dom"/>
</dbReference>
<dbReference type="PANTHER" id="PTHR43066:SF5">
    <property type="entry name" value="RHOMBOID-LIKE PROTEIN 11, CHLOROPLASTIC-RELATED"/>
    <property type="match status" value="1"/>
</dbReference>
<gene>
    <name evidence="8" type="ORF">Pla163_14490</name>
</gene>
<evidence type="ECO:0000256" key="3">
    <source>
        <dbReference type="ARBA" id="ARBA00022989"/>
    </source>
</evidence>
<dbReference type="Gene3D" id="1.20.1540.10">
    <property type="entry name" value="Rhomboid-like"/>
    <property type="match status" value="1"/>
</dbReference>
<dbReference type="GO" id="GO:0016020">
    <property type="term" value="C:membrane"/>
    <property type="evidence" value="ECO:0007669"/>
    <property type="project" value="UniProtKB-SubCell"/>
</dbReference>
<name>A0A518CYS7_9BACT</name>
<dbReference type="AlphaFoldDB" id="A0A518CYS7"/>
<reference evidence="8 9" key="1">
    <citation type="submission" date="2019-02" db="EMBL/GenBank/DDBJ databases">
        <title>Deep-cultivation of Planctomycetes and their phenomic and genomic characterization uncovers novel biology.</title>
        <authorList>
            <person name="Wiegand S."/>
            <person name="Jogler M."/>
            <person name="Boedeker C."/>
            <person name="Pinto D."/>
            <person name="Vollmers J."/>
            <person name="Rivas-Marin E."/>
            <person name="Kohn T."/>
            <person name="Peeters S.H."/>
            <person name="Heuer A."/>
            <person name="Rast P."/>
            <person name="Oberbeckmann S."/>
            <person name="Bunk B."/>
            <person name="Jeske O."/>
            <person name="Meyerdierks A."/>
            <person name="Storesund J.E."/>
            <person name="Kallscheuer N."/>
            <person name="Luecker S."/>
            <person name="Lage O.M."/>
            <person name="Pohl T."/>
            <person name="Merkel B.J."/>
            <person name="Hornburger P."/>
            <person name="Mueller R.-W."/>
            <person name="Bruemmer F."/>
            <person name="Labrenz M."/>
            <person name="Spormann A.M."/>
            <person name="Op den Camp H."/>
            <person name="Overmann J."/>
            <person name="Amann R."/>
            <person name="Jetten M.S.M."/>
            <person name="Mascher T."/>
            <person name="Medema M.H."/>
            <person name="Devos D.P."/>
            <person name="Kaster A.-K."/>
            <person name="Ovreas L."/>
            <person name="Rohde M."/>
            <person name="Galperin M.Y."/>
            <person name="Jogler C."/>
        </authorList>
    </citation>
    <scope>NUCLEOTIDE SEQUENCE [LARGE SCALE GENOMIC DNA]</scope>
    <source>
        <strain evidence="8 9">Pla163</strain>
    </source>
</reference>
<feature type="transmembrane region" description="Helical" evidence="6">
    <location>
        <begin position="224"/>
        <end position="243"/>
    </location>
</feature>
<keyword evidence="4 6" id="KW-0472">Membrane</keyword>
<feature type="transmembrane region" description="Helical" evidence="6">
    <location>
        <begin position="255"/>
        <end position="274"/>
    </location>
</feature>
<feature type="transmembrane region" description="Helical" evidence="6">
    <location>
        <begin position="318"/>
        <end position="339"/>
    </location>
</feature>
<feature type="transmembrane region" description="Helical" evidence="6">
    <location>
        <begin position="179"/>
        <end position="204"/>
    </location>
</feature>
<evidence type="ECO:0000259" key="7">
    <source>
        <dbReference type="Pfam" id="PF01694"/>
    </source>
</evidence>
<dbReference type="RefSeq" id="WP_145185703.1">
    <property type="nucleotide sequence ID" value="NZ_CP036290.1"/>
</dbReference>
<evidence type="ECO:0000313" key="9">
    <source>
        <dbReference type="Proteomes" id="UP000319342"/>
    </source>
</evidence>
<evidence type="ECO:0000256" key="2">
    <source>
        <dbReference type="ARBA" id="ARBA00022692"/>
    </source>
</evidence>
<organism evidence="8 9">
    <name type="scientific">Rohdeia mirabilis</name>
    <dbReference type="NCBI Taxonomy" id="2528008"/>
    <lineage>
        <taxon>Bacteria</taxon>
        <taxon>Pseudomonadati</taxon>
        <taxon>Planctomycetota</taxon>
        <taxon>Planctomycetia</taxon>
        <taxon>Planctomycetia incertae sedis</taxon>
        <taxon>Rohdeia</taxon>
    </lineage>
</organism>
<keyword evidence="3 6" id="KW-1133">Transmembrane helix</keyword>
<protein>
    <submittedName>
        <fullName evidence="8">Rhomboid family protein</fullName>
    </submittedName>
</protein>
<evidence type="ECO:0000256" key="1">
    <source>
        <dbReference type="ARBA" id="ARBA00004141"/>
    </source>
</evidence>
<dbReference type="SUPFAM" id="SSF144091">
    <property type="entry name" value="Rhomboid-like"/>
    <property type="match status" value="1"/>
</dbReference>
<comment type="subcellular location">
    <subcellularLocation>
        <location evidence="1">Membrane</location>
        <topology evidence="1">Multi-pass membrane protein</topology>
    </subcellularLocation>
</comment>
<evidence type="ECO:0000256" key="5">
    <source>
        <dbReference type="SAM" id="MobiDB-lite"/>
    </source>
</evidence>
<evidence type="ECO:0000313" key="8">
    <source>
        <dbReference type="EMBL" id="QDU84342.1"/>
    </source>
</evidence>
<dbReference type="InterPro" id="IPR035952">
    <property type="entry name" value="Rhomboid-like_sf"/>
</dbReference>
<dbReference type="GO" id="GO:0004252">
    <property type="term" value="F:serine-type endopeptidase activity"/>
    <property type="evidence" value="ECO:0007669"/>
    <property type="project" value="InterPro"/>
</dbReference>
<sequence length="340" mass="35036">MHDVHDHTGPEPYGAGGQGARTADARAVGQGELDERVALLEFTDRRALDDAALALAAQGIAWSVVTLPRPATGRHRFVLTVPVAQADAAKVELSGYVHELKQRRGVEPLPDPVDMGSAGAFGYVALMALVFLCERQGLFGLDWRGAGVNSAAAVLDGEVWRTVTSLFLHADGAHLVSNLFFGTLFGVLLAHAVGSGVAWLAILLAGGLGNLANDLLQESTHRSIGASTAVFAAVGLLVGVESIRRRSFSVGPARRYGPILLGAVLLAWFGGGNVQEGGGRGPVDVGAHVLGFVAGLALSGPLALVAARAELRSLRVQVVAAGVALVVAAAAWTAAFATWG</sequence>
<dbReference type="EMBL" id="CP036290">
    <property type="protein sequence ID" value="QDU84342.1"/>
    <property type="molecule type" value="Genomic_DNA"/>
</dbReference>
<dbReference type="Proteomes" id="UP000319342">
    <property type="component" value="Chromosome"/>
</dbReference>
<keyword evidence="2 6" id="KW-0812">Transmembrane</keyword>
<proteinExistence type="predicted"/>
<feature type="domain" description="Peptidase S54 rhomboid" evidence="7">
    <location>
        <begin position="157"/>
        <end position="299"/>
    </location>
</feature>
<dbReference type="Pfam" id="PF01694">
    <property type="entry name" value="Rhomboid"/>
    <property type="match status" value="1"/>
</dbReference>
<feature type="transmembrane region" description="Helical" evidence="6">
    <location>
        <begin position="286"/>
        <end position="306"/>
    </location>
</feature>
<evidence type="ECO:0000256" key="6">
    <source>
        <dbReference type="SAM" id="Phobius"/>
    </source>
</evidence>
<keyword evidence="9" id="KW-1185">Reference proteome</keyword>
<dbReference type="OrthoDB" id="9813074at2"/>
<evidence type="ECO:0000256" key="4">
    <source>
        <dbReference type="ARBA" id="ARBA00023136"/>
    </source>
</evidence>